<dbReference type="EMBL" id="QYBC01000001">
    <property type="protein sequence ID" value="RYB07581.1"/>
    <property type="molecule type" value="Genomic_DNA"/>
</dbReference>
<dbReference type="Proteomes" id="UP000289411">
    <property type="component" value="Unassembled WGS sequence"/>
</dbReference>
<gene>
    <name evidence="2" type="ORF">D3272_00100</name>
</gene>
<evidence type="ECO:0000313" key="3">
    <source>
        <dbReference type="Proteomes" id="UP000289411"/>
    </source>
</evidence>
<dbReference type="Pfam" id="PF21834">
    <property type="entry name" value="DUF6894"/>
    <property type="match status" value="1"/>
</dbReference>
<evidence type="ECO:0000313" key="2">
    <source>
        <dbReference type="EMBL" id="RYB07581.1"/>
    </source>
</evidence>
<evidence type="ECO:0000259" key="1">
    <source>
        <dbReference type="Pfam" id="PF21834"/>
    </source>
</evidence>
<reference evidence="2 3" key="1">
    <citation type="submission" date="2018-09" db="EMBL/GenBank/DDBJ databases">
        <authorList>
            <person name="Grouzdev D.S."/>
            <person name="Krutkina M.S."/>
        </authorList>
    </citation>
    <scope>NUCLEOTIDE SEQUENCE [LARGE SCALE GENOMIC DNA]</scope>
    <source>
        <strain evidence="2 3">RmlP001</strain>
    </source>
</reference>
<proteinExistence type="predicted"/>
<accession>A0A4Q2RL75</accession>
<feature type="domain" description="DUF6894" evidence="1">
    <location>
        <begin position="3"/>
        <end position="67"/>
    </location>
</feature>
<organism evidence="2 3">
    <name type="scientific">Lichenibacterium ramalinae</name>
    <dbReference type="NCBI Taxonomy" id="2316527"/>
    <lineage>
        <taxon>Bacteria</taxon>
        <taxon>Pseudomonadati</taxon>
        <taxon>Pseudomonadota</taxon>
        <taxon>Alphaproteobacteria</taxon>
        <taxon>Hyphomicrobiales</taxon>
        <taxon>Lichenihabitantaceae</taxon>
        <taxon>Lichenibacterium</taxon>
    </lineage>
</organism>
<keyword evidence="3" id="KW-1185">Reference proteome</keyword>
<dbReference type="AlphaFoldDB" id="A0A4Q2RL75"/>
<dbReference type="InterPro" id="IPR054189">
    <property type="entry name" value="DUF6894"/>
</dbReference>
<dbReference type="RefSeq" id="WP_129217046.1">
    <property type="nucleotide sequence ID" value="NZ_QYBC01000001.1"/>
</dbReference>
<reference evidence="2 3" key="2">
    <citation type="submission" date="2019-02" db="EMBL/GenBank/DDBJ databases">
        <title>'Lichenibacterium ramalinii' gen. nov. sp. nov., 'Lichenibacterium minor' gen. nov. sp. nov.</title>
        <authorList>
            <person name="Pankratov T."/>
        </authorList>
    </citation>
    <scope>NUCLEOTIDE SEQUENCE [LARGE SCALE GENOMIC DNA]</scope>
    <source>
        <strain evidence="2 3">RmlP001</strain>
    </source>
</reference>
<sequence length="73" mass="8288">MPRFFFDVTDGLAEFRDEAGIELAQHEIVGEVHNLLRLLAHERLAERPVGIIVTDVRNEAGRIVFRSSTLGWT</sequence>
<name>A0A4Q2RL75_9HYPH</name>
<protein>
    <recommendedName>
        <fullName evidence="1">DUF6894 domain-containing protein</fullName>
    </recommendedName>
</protein>
<comment type="caution">
    <text evidence="2">The sequence shown here is derived from an EMBL/GenBank/DDBJ whole genome shotgun (WGS) entry which is preliminary data.</text>
</comment>
<dbReference type="OrthoDB" id="8020695at2"/>